<comment type="caution">
    <text evidence="1">The sequence shown here is derived from an EMBL/GenBank/DDBJ whole genome shotgun (WGS) entry which is preliminary data.</text>
</comment>
<gene>
    <name evidence="1" type="ORF">KUV23_02315</name>
</gene>
<dbReference type="RefSeq" id="WP_222582940.1">
    <property type="nucleotide sequence ID" value="NZ_JAHVHP010000001.1"/>
</dbReference>
<evidence type="ECO:0000313" key="2">
    <source>
        <dbReference type="Proteomes" id="UP000766609"/>
    </source>
</evidence>
<evidence type="ECO:0000313" key="1">
    <source>
        <dbReference type="EMBL" id="MBY5949786.1"/>
    </source>
</evidence>
<dbReference type="EMBL" id="JAHVHP010000001">
    <property type="protein sequence ID" value="MBY5949786.1"/>
    <property type="molecule type" value="Genomic_DNA"/>
</dbReference>
<organism evidence="1 2">
    <name type="scientific">Algoriphagus marincola</name>
    <dbReference type="NCBI Taxonomy" id="264027"/>
    <lineage>
        <taxon>Bacteria</taxon>
        <taxon>Pseudomonadati</taxon>
        <taxon>Bacteroidota</taxon>
        <taxon>Cytophagia</taxon>
        <taxon>Cytophagales</taxon>
        <taxon>Cyclobacteriaceae</taxon>
        <taxon>Algoriphagus</taxon>
    </lineage>
</organism>
<keyword evidence="2" id="KW-1185">Reference proteome</keyword>
<reference evidence="1 2" key="1">
    <citation type="submission" date="2021-06" db="EMBL/GenBank/DDBJ databases">
        <title>44 bacteria genomes isolated from Dapeng, Shenzhen.</title>
        <authorList>
            <person name="Zheng W."/>
            <person name="Yu S."/>
            <person name="Huang Y."/>
        </authorList>
    </citation>
    <scope>NUCLEOTIDE SEQUENCE [LARGE SCALE GENOMIC DNA]</scope>
    <source>
        <strain evidence="1 2">DP5N14-6</strain>
    </source>
</reference>
<proteinExistence type="predicted"/>
<sequence>MRKYILAIGVGALLYGSGCDSMNQENTVPVDLEQQEIHSEEGGENYRRGFNFPKLELKAKRNYRMMENAYQMLPSYLPLQKVEGAYETSRSREQFVEKMIMASLEIFDNNIQRSGRFLSPLSRRNHQSLVADEHEVEYDILAGKFKDDDEALATLAGFLKIGDIKGESQDKKYKGESQDKKYPIFKFVGNSSTTSGDDCKGKGPWCDSIPPIKQPDIEKLVDWLSVLARTQAQPAALAQQLDILSGELDQRIIIGLLLPAVQKQADVPQANADGEHKDWINIESVGRSYGLELGKSAGTYMAFGAGGSIFGLVNEKYDASGDMDWATIQLNRRKFEFEMLLLWSKWWEAQQERDPARG</sequence>
<accession>A0ABS7N0E4</accession>
<name>A0ABS7N0E4_9BACT</name>
<dbReference type="Proteomes" id="UP000766609">
    <property type="component" value="Unassembled WGS sequence"/>
</dbReference>
<protein>
    <submittedName>
        <fullName evidence="1">Type VI secretion system tube protein Hcp</fullName>
    </submittedName>
</protein>